<keyword evidence="5" id="KW-0804">Transcription</keyword>
<dbReference type="Gene3D" id="1.10.10.10">
    <property type="entry name" value="Winged helix-like DNA-binding domain superfamily/Winged helix DNA-binding domain"/>
    <property type="match status" value="1"/>
</dbReference>
<dbReference type="Gene3D" id="1.10.8.60">
    <property type="match status" value="1"/>
</dbReference>
<reference evidence="7 8" key="1">
    <citation type="submission" date="2022-12" db="EMBL/GenBank/DDBJ databases">
        <title>Draft genome sequence of Paenibacillus sp. dW9.</title>
        <authorList>
            <person name="Choi E.-W."/>
            <person name="Kim D.-U."/>
        </authorList>
    </citation>
    <scope>NUCLEOTIDE SEQUENCE [LARGE SCALE GENOMIC DNA]</scope>
    <source>
        <strain evidence="8">dW9</strain>
    </source>
</reference>
<evidence type="ECO:0000256" key="3">
    <source>
        <dbReference type="ARBA" id="ARBA00023015"/>
    </source>
</evidence>
<evidence type="ECO:0000313" key="8">
    <source>
        <dbReference type="Proteomes" id="UP001527882"/>
    </source>
</evidence>
<name>A0ABT4QED6_9BACL</name>
<evidence type="ECO:0000256" key="5">
    <source>
        <dbReference type="ARBA" id="ARBA00023163"/>
    </source>
</evidence>
<keyword evidence="2" id="KW-0067">ATP-binding</keyword>
<dbReference type="Proteomes" id="UP001527882">
    <property type="component" value="Unassembled WGS sequence"/>
</dbReference>
<dbReference type="InterPro" id="IPR025662">
    <property type="entry name" value="Sigma_54_int_dom_ATP-bd_1"/>
</dbReference>
<dbReference type="InterPro" id="IPR025944">
    <property type="entry name" value="Sigma_54_int_dom_CS"/>
</dbReference>
<dbReference type="SMART" id="SM00382">
    <property type="entry name" value="AAA"/>
    <property type="match status" value="1"/>
</dbReference>
<dbReference type="RefSeq" id="WP_269883770.1">
    <property type="nucleotide sequence ID" value="NZ_JAQAGZ010000016.1"/>
</dbReference>
<dbReference type="PROSITE" id="PS50045">
    <property type="entry name" value="SIGMA54_INTERACT_4"/>
    <property type="match status" value="1"/>
</dbReference>
<dbReference type="InterPro" id="IPR058031">
    <property type="entry name" value="AAA_lid_NorR"/>
</dbReference>
<dbReference type="Gene3D" id="3.40.50.300">
    <property type="entry name" value="P-loop containing nucleotide triphosphate hydrolases"/>
    <property type="match status" value="1"/>
</dbReference>
<proteinExistence type="predicted"/>
<dbReference type="Pfam" id="PF25601">
    <property type="entry name" value="AAA_lid_14"/>
    <property type="match status" value="1"/>
</dbReference>
<evidence type="ECO:0000259" key="6">
    <source>
        <dbReference type="PROSITE" id="PS50045"/>
    </source>
</evidence>
<evidence type="ECO:0000256" key="4">
    <source>
        <dbReference type="ARBA" id="ARBA00023125"/>
    </source>
</evidence>
<dbReference type="PROSITE" id="PS00675">
    <property type="entry name" value="SIGMA54_INTERACT_1"/>
    <property type="match status" value="1"/>
</dbReference>
<evidence type="ECO:0000313" key="7">
    <source>
        <dbReference type="EMBL" id="MCZ8515238.1"/>
    </source>
</evidence>
<sequence length="690" mass="79564">MHKNTITFISKLNDTLQSFVNQCYELGVPEDFHIEGRTVSQLSYHPIPEHSLIVLSSSNILPAVQPYLPQEADVIIANRTINFMHIRKMLELPRGMKVLLVTDGKKRAIETIALLKDSGVDLQFYPYDPEGTYPEDIEVAITSGEAMHVPPHIDRVIDIGARVIDLSTWIEMYAHFDYESKDLRKLTARYVQSIVYITNDLSNEIQKANVLSKQLEAIVDRIEDAVIAIDEKDYLRNMNHKALEILHLQGRKIMDQRAESCLPLQFYQIICKMPFDNEEVMNWENQTFFFRKTNIRIEGNHFGYLVLFRRASEINKLEHDYRRKLLTKGLVAKYTFDHLTGTSSSFKKILAIAKKIAKSNSTILLLGESGTGKELLAQAIHNESARRWEPFVGANFAAISETLLESELFGYEEGAFTGARKGGHVGLFERAHNGTVFLDEIGDASGIIQNRLLRVLQEREIMKVGGNRVIPIDIRVIAATNRNLEQMVRDGEFRTDLFYRLNVLPLFIPPLRDRKEDIVLLISRFIKKICHELKRPLFTISREAQQQMLDYHWPGNIRELENAIEYLAHIAEDVVYPEHLFFKGKVYEYKEAEHTKRHELEIIYQSYGSKGFIDEIKLILTILKEANDAVGRNFIVRQMQALGYHITEQQLRYRLKILKQDHLLNVGRGRQGSALTKKGMDFLQLILKLQ</sequence>
<dbReference type="CDD" id="cd00009">
    <property type="entry name" value="AAA"/>
    <property type="match status" value="1"/>
</dbReference>
<dbReference type="EMBL" id="JAQAGZ010000016">
    <property type="protein sequence ID" value="MCZ8515238.1"/>
    <property type="molecule type" value="Genomic_DNA"/>
</dbReference>
<evidence type="ECO:0000256" key="2">
    <source>
        <dbReference type="ARBA" id="ARBA00022840"/>
    </source>
</evidence>
<dbReference type="InterPro" id="IPR003593">
    <property type="entry name" value="AAA+_ATPase"/>
</dbReference>
<dbReference type="InterPro" id="IPR027417">
    <property type="entry name" value="P-loop_NTPase"/>
</dbReference>
<accession>A0ABT4QED6</accession>
<gene>
    <name evidence="7" type="ORF">O9H85_23030</name>
</gene>
<dbReference type="Pfam" id="PF00158">
    <property type="entry name" value="Sigma54_activat"/>
    <property type="match status" value="1"/>
</dbReference>
<dbReference type="PANTHER" id="PTHR32071:SF57">
    <property type="entry name" value="C4-DICARBOXYLATE TRANSPORT TRANSCRIPTIONAL REGULATORY PROTEIN DCTD"/>
    <property type="match status" value="1"/>
</dbReference>
<dbReference type="PROSITE" id="PS00688">
    <property type="entry name" value="SIGMA54_INTERACT_3"/>
    <property type="match status" value="1"/>
</dbReference>
<protein>
    <submittedName>
        <fullName evidence="7">Sigma 54-interacting transcriptional regulator</fullName>
    </submittedName>
</protein>
<keyword evidence="1" id="KW-0547">Nucleotide-binding</keyword>
<evidence type="ECO:0000256" key="1">
    <source>
        <dbReference type="ARBA" id="ARBA00022741"/>
    </source>
</evidence>
<dbReference type="InterPro" id="IPR013668">
    <property type="entry name" value="RNase_R_HTH_12"/>
</dbReference>
<dbReference type="Pfam" id="PF08461">
    <property type="entry name" value="WHD_RNase_R"/>
    <property type="match status" value="1"/>
</dbReference>
<feature type="domain" description="Sigma-54 factor interaction" evidence="6">
    <location>
        <begin position="339"/>
        <end position="569"/>
    </location>
</feature>
<dbReference type="Gene3D" id="3.30.450.20">
    <property type="entry name" value="PAS domain"/>
    <property type="match status" value="1"/>
</dbReference>
<comment type="caution">
    <text evidence="7">The sequence shown here is derived from an EMBL/GenBank/DDBJ whole genome shotgun (WGS) entry which is preliminary data.</text>
</comment>
<dbReference type="InterPro" id="IPR025943">
    <property type="entry name" value="Sigma_54_int_dom_ATP-bd_2"/>
</dbReference>
<organism evidence="7 8">
    <name type="scientific">Paenibacillus gyeongsangnamensis</name>
    <dbReference type="NCBI Taxonomy" id="3388067"/>
    <lineage>
        <taxon>Bacteria</taxon>
        <taxon>Bacillati</taxon>
        <taxon>Bacillota</taxon>
        <taxon>Bacilli</taxon>
        <taxon>Bacillales</taxon>
        <taxon>Paenibacillaceae</taxon>
        <taxon>Paenibacillus</taxon>
    </lineage>
</organism>
<dbReference type="PROSITE" id="PS00676">
    <property type="entry name" value="SIGMA54_INTERACT_2"/>
    <property type="match status" value="1"/>
</dbReference>
<keyword evidence="3" id="KW-0805">Transcription regulation</keyword>
<dbReference type="PANTHER" id="PTHR32071">
    <property type="entry name" value="TRANSCRIPTIONAL REGULATORY PROTEIN"/>
    <property type="match status" value="1"/>
</dbReference>
<dbReference type="SUPFAM" id="SSF52540">
    <property type="entry name" value="P-loop containing nucleoside triphosphate hydrolases"/>
    <property type="match status" value="1"/>
</dbReference>
<dbReference type="InterPro" id="IPR036388">
    <property type="entry name" value="WH-like_DNA-bd_sf"/>
</dbReference>
<keyword evidence="4" id="KW-0238">DNA-binding</keyword>
<keyword evidence="8" id="KW-1185">Reference proteome</keyword>
<dbReference type="InterPro" id="IPR002078">
    <property type="entry name" value="Sigma_54_int"/>
</dbReference>